<protein>
    <recommendedName>
        <fullName evidence="6">MBL fold hydrolase</fullName>
    </recommendedName>
</protein>
<dbReference type="SMART" id="SM00849">
    <property type="entry name" value="Lactamase_B"/>
    <property type="match status" value="1"/>
</dbReference>
<dbReference type="Pfam" id="PF07521">
    <property type="entry name" value="RMMBL"/>
    <property type="match status" value="1"/>
</dbReference>
<gene>
    <name evidence="4" type="ORF">A2Y82_03885</name>
</gene>
<dbReference type="InterPro" id="IPR001279">
    <property type="entry name" value="Metallo-B-lactamas"/>
</dbReference>
<dbReference type="PANTHER" id="PTHR11203">
    <property type="entry name" value="CLEAVAGE AND POLYADENYLATION SPECIFICITY FACTOR FAMILY MEMBER"/>
    <property type="match status" value="1"/>
</dbReference>
<evidence type="ECO:0000259" key="3">
    <source>
        <dbReference type="SMART" id="SM01027"/>
    </source>
</evidence>
<evidence type="ECO:0000259" key="2">
    <source>
        <dbReference type="SMART" id="SM00849"/>
    </source>
</evidence>
<evidence type="ECO:0000313" key="5">
    <source>
        <dbReference type="Proteomes" id="UP000176498"/>
    </source>
</evidence>
<name>A0A1G1XMW3_9BACT</name>
<dbReference type="GO" id="GO:0016787">
    <property type="term" value="F:hydrolase activity"/>
    <property type="evidence" value="ECO:0007669"/>
    <property type="project" value="UniProtKB-KW"/>
</dbReference>
<dbReference type="InterPro" id="IPR050698">
    <property type="entry name" value="MBL"/>
</dbReference>
<comment type="caution">
    <text evidence="4">The sequence shown here is derived from an EMBL/GenBank/DDBJ whole genome shotgun (WGS) entry which is preliminary data.</text>
</comment>
<dbReference type="InterPro" id="IPR022712">
    <property type="entry name" value="Beta_Casp"/>
</dbReference>
<dbReference type="Gene3D" id="3.60.15.10">
    <property type="entry name" value="Ribonuclease Z/Hydroxyacylglutathione hydrolase-like"/>
    <property type="match status" value="1"/>
</dbReference>
<sequence>MTGANYLIETGKTKILIDCGLFQGPPELDELNYLPFPYDPKTINYVFITHSHLDHCGRLAKLVKDGFCGQIICTPPTRDLMAVALEDAVHLLKDEAKEKRQKPLYDQDNLNTMLGFIITKDYGQKIKLTANIEFNFKDAGHILGSTIIELNLKEGQKTKKLVFTGDLGNPPTPLLKPTEYVDTADYVIIESAYGDRLHESKKERKNTLQNIIKEIIKRKGVLMIPSFALERTQELLFELNDLVEHHKISYLPIFIDSPLAIKITEVYKKHEQYFNQKTRYIINSGDDIFNFSGLKFTITKQESKNIIKVPAPKIIIAGSGMSTGGRILFHEKEYLPDPNNCFLVIGFQVEGTLGRRILEGEPVVNIFGQLVKNKAEIRAIGSYSAHADQKQLVNFIAQIKKPPKKIFIVQGEKKPAEALGKIIMDKLGLEAEAPKYEQIVEI</sequence>
<dbReference type="AlphaFoldDB" id="A0A1G1XMW3"/>
<feature type="domain" description="Beta-Casp" evidence="3">
    <location>
        <begin position="232"/>
        <end position="357"/>
    </location>
</feature>
<accession>A0A1G1XMW3</accession>
<dbReference type="Gene3D" id="3.40.50.10890">
    <property type="match status" value="1"/>
</dbReference>
<dbReference type="Pfam" id="PF10996">
    <property type="entry name" value="Beta-Casp"/>
    <property type="match status" value="1"/>
</dbReference>
<dbReference type="Pfam" id="PF00753">
    <property type="entry name" value="Lactamase_B"/>
    <property type="match status" value="1"/>
</dbReference>
<dbReference type="SMART" id="SM01027">
    <property type="entry name" value="Beta-Casp"/>
    <property type="match status" value="1"/>
</dbReference>
<dbReference type="GO" id="GO:0004521">
    <property type="term" value="F:RNA endonuclease activity"/>
    <property type="evidence" value="ECO:0007669"/>
    <property type="project" value="TreeGrafter"/>
</dbReference>
<dbReference type="CDD" id="cd16295">
    <property type="entry name" value="TTHA0252-CPSF-like_MBL-fold"/>
    <property type="match status" value="1"/>
</dbReference>
<reference evidence="4 5" key="1">
    <citation type="journal article" date="2016" name="Nat. Commun.">
        <title>Thousands of microbial genomes shed light on interconnected biogeochemical processes in an aquifer system.</title>
        <authorList>
            <person name="Anantharaman K."/>
            <person name="Brown C.T."/>
            <person name="Hug L.A."/>
            <person name="Sharon I."/>
            <person name="Castelle C.J."/>
            <person name="Probst A.J."/>
            <person name="Thomas B.C."/>
            <person name="Singh A."/>
            <person name="Wilkins M.J."/>
            <person name="Karaoz U."/>
            <person name="Brodie E.L."/>
            <person name="Williams K.H."/>
            <person name="Hubbard S.S."/>
            <person name="Banfield J.F."/>
        </authorList>
    </citation>
    <scope>NUCLEOTIDE SEQUENCE [LARGE SCALE GENOMIC DNA]</scope>
</reference>
<evidence type="ECO:0008006" key="6">
    <source>
        <dbReference type="Google" id="ProtNLM"/>
    </source>
</evidence>
<evidence type="ECO:0000313" key="4">
    <source>
        <dbReference type="EMBL" id="OGY41322.1"/>
    </source>
</evidence>
<evidence type="ECO:0000256" key="1">
    <source>
        <dbReference type="ARBA" id="ARBA00022801"/>
    </source>
</evidence>
<dbReference type="InterPro" id="IPR036866">
    <property type="entry name" value="RibonucZ/Hydroxyglut_hydro"/>
</dbReference>
<dbReference type="EMBL" id="MHHZ01000020">
    <property type="protein sequence ID" value="OGY41322.1"/>
    <property type="molecule type" value="Genomic_DNA"/>
</dbReference>
<dbReference type="InterPro" id="IPR011108">
    <property type="entry name" value="RMMBL"/>
</dbReference>
<dbReference type="PANTHER" id="PTHR11203:SF37">
    <property type="entry name" value="INTEGRATOR COMPLEX SUBUNIT 11"/>
    <property type="match status" value="1"/>
</dbReference>
<organism evidence="4 5">
    <name type="scientific">Candidatus Buchananbacteria bacterium RBG_13_36_9</name>
    <dbReference type="NCBI Taxonomy" id="1797530"/>
    <lineage>
        <taxon>Bacteria</taxon>
        <taxon>Candidatus Buchananiibacteriota</taxon>
    </lineage>
</organism>
<feature type="domain" description="Metallo-beta-lactamase" evidence="2">
    <location>
        <begin position="2"/>
        <end position="227"/>
    </location>
</feature>
<dbReference type="SUPFAM" id="SSF56281">
    <property type="entry name" value="Metallo-hydrolase/oxidoreductase"/>
    <property type="match status" value="1"/>
</dbReference>
<dbReference type="Proteomes" id="UP000176498">
    <property type="component" value="Unassembled WGS sequence"/>
</dbReference>
<proteinExistence type="predicted"/>
<keyword evidence="1" id="KW-0378">Hydrolase</keyword>